<protein>
    <submittedName>
        <fullName evidence="3">TolC family protein</fullName>
    </submittedName>
</protein>
<name>A0ABT0BJB8_9SPHN</name>
<reference evidence="3" key="1">
    <citation type="submission" date="2022-03" db="EMBL/GenBank/DDBJ databases">
        <title>Identification of a novel bacterium isolated from mangrove sediments.</title>
        <authorList>
            <person name="Pan X."/>
        </authorList>
    </citation>
    <scope>NUCLEOTIDE SEQUENCE</scope>
    <source>
        <strain evidence="3">B1949</strain>
    </source>
</reference>
<keyword evidence="2" id="KW-0175">Coiled coil</keyword>
<dbReference type="PANTHER" id="PTHR30203">
    <property type="entry name" value="OUTER MEMBRANE CATION EFFLUX PROTEIN"/>
    <property type="match status" value="1"/>
</dbReference>
<dbReference type="Pfam" id="PF02321">
    <property type="entry name" value="OEP"/>
    <property type="match status" value="1"/>
</dbReference>
<dbReference type="InterPro" id="IPR003423">
    <property type="entry name" value="OMP_efflux"/>
</dbReference>
<organism evidence="3 4">
    <name type="scientific">Novosphingobium organovorum</name>
    <dbReference type="NCBI Taxonomy" id="2930092"/>
    <lineage>
        <taxon>Bacteria</taxon>
        <taxon>Pseudomonadati</taxon>
        <taxon>Pseudomonadota</taxon>
        <taxon>Alphaproteobacteria</taxon>
        <taxon>Sphingomonadales</taxon>
        <taxon>Sphingomonadaceae</taxon>
        <taxon>Novosphingobium</taxon>
    </lineage>
</organism>
<comment type="similarity">
    <text evidence="1">Belongs to the outer membrane factor (OMF) (TC 1.B.17) family.</text>
</comment>
<feature type="non-terminal residue" evidence="3">
    <location>
        <position position="297"/>
    </location>
</feature>
<gene>
    <name evidence="3" type="ORF">MTR62_21050</name>
</gene>
<feature type="coiled-coil region" evidence="2">
    <location>
        <begin position="122"/>
        <end position="180"/>
    </location>
</feature>
<sequence>PAGVACAEPAPPYAQLLRGAQDAPRIDALDADVARAQGLAEQARARPNPTLSLFGENFAGSSPYRGFDETQTTLQYNHPIELGGKRAARIAAGRAGVVAAEARSLEGRLDYAWDLARAYAAAEVAERRIGIAADEVEEAQADLVLARALVSAGKEARLRQLQAETELNALQADLEATQATSTLALARLSALAGRTTPFTSLSESLLDRLNAKPAMGPVDPLQSLSVRTAEAEREAASRAIEAQRRMASPDVTAQIGVRRFEPENAAALVAGVSLPLPLFDRNRGNIAAAQAKARGAE</sequence>
<dbReference type="Proteomes" id="UP001162881">
    <property type="component" value="Unassembled WGS sequence"/>
</dbReference>
<evidence type="ECO:0000256" key="2">
    <source>
        <dbReference type="SAM" id="Coils"/>
    </source>
</evidence>
<dbReference type="SUPFAM" id="SSF56954">
    <property type="entry name" value="Outer membrane efflux proteins (OEP)"/>
    <property type="match status" value="1"/>
</dbReference>
<comment type="caution">
    <text evidence="3">The sequence shown here is derived from an EMBL/GenBank/DDBJ whole genome shotgun (WGS) entry which is preliminary data.</text>
</comment>
<evidence type="ECO:0000313" key="3">
    <source>
        <dbReference type="EMBL" id="MCJ2185155.1"/>
    </source>
</evidence>
<dbReference type="Gene3D" id="1.20.1600.10">
    <property type="entry name" value="Outer membrane efflux proteins (OEP)"/>
    <property type="match status" value="1"/>
</dbReference>
<feature type="non-terminal residue" evidence="3">
    <location>
        <position position="1"/>
    </location>
</feature>
<dbReference type="InterPro" id="IPR010131">
    <property type="entry name" value="MdtP/NodT-like"/>
</dbReference>
<evidence type="ECO:0000256" key="1">
    <source>
        <dbReference type="ARBA" id="ARBA00007613"/>
    </source>
</evidence>
<evidence type="ECO:0000313" key="4">
    <source>
        <dbReference type="Proteomes" id="UP001162881"/>
    </source>
</evidence>
<keyword evidence="4" id="KW-1185">Reference proteome</keyword>
<dbReference type="EMBL" id="JALHLF010000249">
    <property type="protein sequence ID" value="MCJ2185155.1"/>
    <property type="molecule type" value="Genomic_DNA"/>
</dbReference>
<accession>A0ABT0BJB8</accession>
<dbReference type="PANTHER" id="PTHR30203:SF24">
    <property type="entry name" value="BLR4935 PROTEIN"/>
    <property type="match status" value="1"/>
</dbReference>
<dbReference type="RefSeq" id="WP_244024628.1">
    <property type="nucleotide sequence ID" value="NZ_JALHLF010000249.1"/>
</dbReference>
<proteinExistence type="inferred from homology"/>